<evidence type="ECO:0008006" key="3">
    <source>
        <dbReference type="Google" id="ProtNLM"/>
    </source>
</evidence>
<evidence type="ECO:0000313" key="2">
    <source>
        <dbReference type="Proteomes" id="UP000251995"/>
    </source>
</evidence>
<dbReference type="OrthoDB" id="3259391at2"/>
<dbReference type="Proteomes" id="UP000251995">
    <property type="component" value="Chromosome"/>
</dbReference>
<organism evidence="1 2">
    <name type="scientific">Acidipropionibacterium virtanenii</name>
    <dbReference type="NCBI Taxonomy" id="2057246"/>
    <lineage>
        <taxon>Bacteria</taxon>
        <taxon>Bacillati</taxon>
        <taxon>Actinomycetota</taxon>
        <taxon>Actinomycetes</taxon>
        <taxon>Propionibacteriales</taxon>
        <taxon>Propionibacteriaceae</taxon>
        <taxon>Acidipropionibacterium</taxon>
    </lineage>
</organism>
<evidence type="ECO:0000313" key="1">
    <source>
        <dbReference type="EMBL" id="AXE39566.1"/>
    </source>
</evidence>
<reference evidence="1 2" key="1">
    <citation type="submission" date="2017-12" db="EMBL/GenBank/DDBJ databases">
        <title>The whole genome sequence of the Acidipropionibacterium virtanenii sp. nov. type strain JS278.</title>
        <authorList>
            <person name="Laine P."/>
            <person name="Deptula P."/>
            <person name="Varmanen P."/>
            <person name="Auvinen P."/>
        </authorList>
    </citation>
    <scope>NUCLEOTIDE SEQUENCE [LARGE SCALE GENOMIC DNA]</scope>
    <source>
        <strain evidence="1 2">JS278</strain>
    </source>
</reference>
<accession>A0A344UWB8</accession>
<dbReference type="RefSeq" id="WP_114045427.1">
    <property type="nucleotide sequence ID" value="NZ_CP025198.1"/>
</dbReference>
<proteinExistence type="predicted"/>
<sequence length="114" mass="12547">MRRESLTTEEVAEVLGRPASSVRRLKARGDLYGLDDGPGRGSRFPAWQFTGDHRVTPGLRAVVAALPDFWSPASVERFMTRPRERLDDCSPVDWLAQGGDVAPVVAAAAEQAWR</sequence>
<protein>
    <recommendedName>
        <fullName evidence="3">Antitoxin Xre/MbcA/ParS-like toxin-binding domain-containing protein</fullName>
    </recommendedName>
</protein>
<dbReference type="AlphaFoldDB" id="A0A344UWB8"/>
<keyword evidence="2" id="KW-1185">Reference proteome</keyword>
<gene>
    <name evidence="1" type="ORF">JS278_02427</name>
</gene>
<name>A0A344UWB8_9ACTN</name>
<dbReference type="KEGG" id="acij:JS278_02427"/>
<dbReference type="EMBL" id="CP025198">
    <property type="protein sequence ID" value="AXE39566.1"/>
    <property type="molecule type" value="Genomic_DNA"/>
</dbReference>